<sequence>MSEIDFSTPHWLITFYHCIGCISLVFNIFGAYIIIFHCKTLDSFRYFLLAFQICCTATEFHVTILMQPVPLFPMLAGFCMGLINKFLKNGTFVSTLILMILIISHINILFLCFYKKHQSLANISSKHIAPIFFTGFLFSQAASAPFIGGFWFYSMSMSNEEQWSYLAKNYPSQIENFRNLTDFLIISKNIKSVIFMIYLLLGGFIIVSLSIFFIIDIFYIMSDVKTKMARSTLKKHEDAVRSLQVQLTTSVICIIPPSLIVFVVLFEFEKSQLFAEMSIAWYGAHTLSNMLGMYIFFPPYTKFFKKVLKK</sequence>
<feature type="transmembrane region" description="Helical" evidence="1">
    <location>
        <begin position="243"/>
        <end position="266"/>
    </location>
</feature>
<dbReference type="EMBL" id="DS268409">
    <property type="protein sequence ID" value="EFO95325.1"/>
    <property type="molecule type" value="Genomic_DNA"/>
</dbReference>
<gene>
    <name evidence="2" type="primary">Cre-sri-65</name>
    <name evidence="2" type="ORF">CRE_09118</name>
</gene>
<dbReference type="PANTHER" id="PTHR45830:SF21">
    <property type="entry name" value="SERPENTINE RECEPTOR, CLASS H-RELATED"/>
    <property type="match status" value="1"/>
</dbReference>
<protein>
    <submittedName>
        <fullName evidence="2">CRE-SRI-65 protein</fullName>
    </submittedName>
</protein>
<feature type="transmembrane region" description="Helical" evidence="1">
    <location>
        <begin position="86"/>
        <end position="110"/>
    </location>
</feature>
<feature type="transmembrane region" description="Helical" evidence="1">
    <location>
        <begin position="278"/>
        <end position="297"/>
    </location>
</feature>
<proteinExistence type="predicted"/>
<keyword evidence="1" id="KW-1133">Transmembrane helix</keyword>
<reference evidence="2" key="1">
    <citation type="submission" date="2007-07" db="EMBL/GenBank/DDBJ databases">
        <title>PCAP assembly of the Caenorhabditis remanei genome.</title>
        <authorList>
            <consortium name="The Caenorhabditis remanei Sequencing Consortium"/>
            <person name="Wilson R.K."/>
        </authorList>
    </citation>
    <scope>NUCLEOTIDE SEQUENCE [LARGE SCALE GENOMIC DNA]</scope>
    <source>
        <strain evidence="2">PB4641</strain>
    </source>
</reference>
<keyword evidence="3" id="KW-1185">Reference proteome</keyword>
<accession>E3LJD6</accession>
<keyword evidence="1" id="KW-0812">Transmembrane</keyword>
<dbReference type="Pfam" id="PF10327">
    <property type="entry name" value="7TM_GPCR_Sri"/>
    <property type="match status" value="1"/>
</dbReference>
<dbReference type="AlphaFoldDB" id="E3LJD6"/>
<keyword evidence="1" id="KW-0472">Membrane</keyword>
<feature type="transmembrane region" description="Helical" evidence="1">
    <location>
        <begin position="46"/>
        <end position="66"/>
    </location>
</feature>
<dbReference type="InterPro" id="IPR019429">
    <property type="entry name" value="7TM_GPCR_serpentine_rcpt_Sri"/>
</dbReference>
<feature type="transmembrane region" description="Helical" evidence="1">
    <location>
        <begin position="193"/>
        <end position="222"/>
    </location>
</feature>
<dbReference type="eggNOG" id="ENOG502TJIU">
    <property type="taxonomic scope" value="Eukaryota"/>
</dbReference>
<dbReference type="InParanoid" id="E3LJD6"/>
<dbReference type="HOGENOM" id="CLU_067919_1_0_1"/>
<feature type="transmembrane region" description="Helical" evidence="1">
    <location>
        <begin position="131"/>
        <end position="153"/>
    </location>
</feature>
<dbReference type="Proteomes" id="UP000008281">
    <property type="component" value="Unassembled WGS sequence"/>
</dbReference>
<name>E3LJD6_CAERE</name>
<feature type="transmembrane region" description="Helical" evidence="1">
    <location>
        <begin position="12"/>
        <end position="34"/>
    </location>
</feature>
<dbReference type="PANTHER" id="PTHR45830">
    <property type="entry name" value="SERPENTINE RECEPTOR, CLASS I"/>
    <property type="match status" value="1"/>
</dbReference>
<evidence type="ECO:0000313" key="3">
    <source>
        <dbReference type="Proteomes" id="UP000008281"/>
    </source>
</evidence>
<organism evidence="3">
    <name type="scientific">Caenorhabditis remanei</name>
    <name type="common">Caenorhabditis vulgaris</name>
    <dbReference type="NCBI Taxonomy" id="31234"/>
    <lineage>
        <taxon>Eukaryota</taxon>
        <taxon>Metazoa</taxon>
        <taxon>Ecdysozoa</taxon>
        <taxon>Nematoda</taxon>
        <taxon>Chromadorea</taxon>
        <taxon>Rhabditida</taxon>
        <taxon>Rhabditina</taxon>
        <taxon>Rhabditomorpha</taxon>
        <taxon>Rhabditoidea</taxon>
        <taxon>Rhabditidae</taxon>
        <taxon>Peloderinae</taxon>
        <taxon>Caenorhabditis</taxon>
    </lineage>
</organism>
<evidence type="ECO:0000256" key="1">
    <source>
        <dbReference type="SAM" id="Phobius"/>
    </source>
</evidence>
<evidence type="ECO:0000313" key="2">
    <source>
        <dbReference type="EMBL" id="EFO95325.1"/>
    </source>
</evidence>